<dbReference type="EMBL" id="JAAALK010000080">
    <property type="protein sequence ID" value="KAG8093056.1"/>
    <property type="molecule type" value="Genomic_DNA"/>
</dbReference>
<protein>
    <submittedName>
        <fullName evidence="1">Uncharacterized protein</fullName>
    </submittedName>
</protein>
<comment type="caution">
    <text evidence="1">The sequence shown here is derived from an EMBL/GenBank/DDBJ whole genome shotgun (WGS) entry which is preliminary data.</text>
</comment>
<dbReference type="Proteomes" id="UP000729402">
    <property type="component" value="Unassembled WGS sequence"/>
</dbReference>
<gene>
    <name evidence="1" type="ORF">GUJ93_ZPchr0012g19136</name>
</gene>
<sequence length="102" mass="11024">MLSTLPATPRRATSPPPHLLAAAGALCGFLAVFPCSGERTRRLPALARCGRDGLLLARTAGLPAARRFRGATRPSSFRRLPSSRFRIELKLSPTLGLIRRCC</sequence>
<dbReference type="AlphaFoldDB" id="A0A8J6BTK8"/>
<evidence type="ECO:0000313" key="2">
    <source>
        <dbReference type="Proteomes" id="UP000729402"/>
    </source>
</evidence>
<reference evidence="1" key="2">
    <citation type="submission" date="2021-02" db="EMBL/GenBank/DDBJ databases">
        <authorList>
            <person name="Kimball J.A."/>
            <person name="Haas M.W."/>
            <person name="Macchietto M."/>
            <person name="Kono T."/>
            <person name="Duquette J."/>
            <person name="Shao M."/>
        </authorList>
    </citation>
    <scope>NUCLEOTIDE SEQUENCE</scope>
    <source>
        <tissue evidence="1">Fresh leaf tissue</tissue>
    </source>
</reference>
<organism evidence="1 2">
    <name type="scientific">Zizania palustris</name>
    <name type="common">Northern wild rice</name>
    <dbReference type="NCBI Taxonomy" id="103762"/>
    <lineage>
        <taxon>Eukaryota</taxon>
        <taxon>Viridiplantae</taxon>
        <taxon>Streptophyta</taxon>
        <taxon>Embryophyta</taxon>
        <taxon>Tracheophyta</taxon>
        <taxon>Spermatophyta</taxon>
        <taxon>Magnoliopsida</taxon>
        <taxon>Liliopsida</taxon>
        <taxon>Poales</taxon>
        <taxon>Poaceae</taxon>
        <taxon>BOP clade</taxon>
        <taxon>Oryzoideae</taxon>
        <taxon>Oryzeae</taxon>
        <taxon>Zizaniinae</taxon>
        <taxon>Zizania</taxon>
    </lineage>
</organism>
<evidence type="ECO:0000313" key="1">
    <source>
        <dbReference type="EMBL" id="KAG8093056.1"/>
    </source>
</evidence>
<name>A0A8J6BTK8_ZIZPA</name>
<proteinExistence type="predicted"/>
<keyword evidence="2" id="KW-1185">Reference proteome</keyword>
<accession>A0A8J6BTK8</accession>
<reference evidence="1" key="1">
    <citation type="journal article" date="2021" name="bioRxiv">
        <title>Whole Genome Assembly and Annotation of Northern Wild Rice, Zizania palustris L., Supports a Whole Genome Duplication in the Zizania Genus.</title>
        <authorList>
            <person name="Haas M."/>
            <person name="Kono T."/>
            <person name="Macchietto M."/>
            <person name="Millas R."/>
            <person name="McGilp L."/>
            <person name="Shao M."/>
            <person name="Duquette J."/>
            <person name="Hirsch C.N."/>
            <person name="Kimball J."/>
        </authorList>
    </citation>
    <scope>NUCLEOTIDE SEQUENCE</scope>
    <source>
        <tissue evidence="1">Fresh leaf tissue</tissue>
    </source>
</reference>